<gene>
    <name evidence="1" type="ORF">GN958_ATG14928</name>
</gene>
<organism evidence="1 2">
    <name type="scientific">Phytophthora infestans</name>
    <name type="common">Potato late blight agent</name>
    <name type="synonym">Botrytis infestans</name>
    <dbReference type="NCBI Taxonomy" id="4787"/>
    <lineage>
        <taxon>Eukaryota</taxon>
        <taxon>Sar</taxon>
        <taxon>Stramenopiles</taxon>
        <taxon>Oomycota</taxon>
        <taxon>Peronosporomycetes</taxon>
        <taxon>Peronosporales</taxon>
        <taxon>Peronosporaceae</taxon>
        <taxon>Phytophthora</taxon>
    </lineage>
</organism>
<comment type="caution">
    <text evidence="1">The sequence shown here is derived from an EMBL/GenBank/DDBJ whole genome shotgun (WGS) entry which is preliminary data.</text>
</comment>
<dbReference type="AlphaFoldDB" id="A0A8S9U8Q7"/>
<sequence>MRNTHRLQYPKQAKPSTSKTILLEYEGSEESDNCMTPEQYKPGPMSFELFTYNAYMIQKEDSSRLPVSGKFNVLSAGLVKLATKAVTSYKKELEREAKELANTTKMETKTSLDKRIDLS</sequence>
<name>A0A8S9U8Q7_PHYIN</name>
<protein>
    <submittedName>
        <fullName evidence="1">Uncharacterized protein</fullName>
    </submittedName>
</protein>
<evidence type="ECO:0000313" key="1">
    <source>
        <dbReference type="EMBL" id="KAF4135942.1"/>
    </source>
</evidence>
<evidence type="ECO:0000313" key="2">
    <source>
        <dbReference type="Proteomes" id="UP000704712"/>
    </source>
</evidence>
<dbReference type="EMBL" id="JAACNO010002038">
    <property type="protein sequence ID" value="KAF4135942.1"/>
    <property type="molecule type" value="Genomic_DNA"/>
</dbReference>
<dbReference type="Proteomes" id="UP000704712">
    <property type="component" value="Unassembled WGS sequence"/>
</dbReference>
<reference evidence="1" key="1">
    <citation type="submission" date="2020-03" db="EMBL/GenBank/DDBJ databases">
        <title>Hybrid Assembly of Korean Phytophthora infestans isolates.</title>
        <authorList>
            <person name="Prokchorchik M."/>
            <person name="Lee Y."/>
            <person name="Seo J."/>
            <person name="Cho J.-H."/>
            <person name="Park Y.-E."/>
            <person name="Jang D.-C."/>
            <person name="Im J.-S."/>
            <person name="Choi J.-G."/>
            <person name="Park H.-J."/>
            <person name="Lee G.-B."/>
            <person name="Lee Y.-G."/>
            <person name="Hong S.-Y."/>
            <person name="Cho K."/>
            <person name="Sohn K.H."/>
        </authorList>
    </citation>
    <scope>NUCLEOTIDE SEQUENCE</scope>
    <source>
        <strain evidence="1">KR_2_A2</strain>
    </source>
</reference>
<proteinExistence type="predicted"/>
<accession>A0A8S9U8Q7</accession>